<dbReference type="OrthoDB" id="308690at2759"/>
<dbReference type="SUPFAM" id="SSF82171">
    <property type="entry name" value="DPP6 N-terminal domain-like"/>
    <property type="match status" value="2"/>
</dbReference>
<sequence>MTLEAANEIFRTNNHLCRFSNDGRFLAFAFQGNLVIKNTGTFDTFLSFPFVDIIEYIEWSPDSEYILCATFKKAIIQVFSICYPDWRCKLTEGSVGLEQVTWAPDSRHIITTGDFNIQISIWSLESRSVTYIQNIKSSFSKVLNFSGDGKRLALVLNNGESNVALYKTKNWKISRKLICERLKSIDGISWSPNSDLLCIWSSDVIDSKLLIFSTASESLVGSYVPDEETKDCEYTKNEFSRKLKGINRVKWITGGQLLAVVGHGELIVLLNYLTWKPLLSLYHDPIIRENNYRTKVYKECVMQVKDSNKQPSLHNRHIMEEVNARPISLPVVKRDLISGNSLPEIDILEFSACGRYLATRHQSYPTTLWIWNILSDTIDYLILQNMITSVLWNPTGTSLLAFTETSNIFEWSPDSAACVPTPKRISVADARWHPHGKIAVLCGYNKAVIYFGQSCD</sequence>
<dbReference type="Proteomes" id="UP000829291">
    <property type="component" value="Chromosome 3"/>
</dbReference>
<accession>A0A6J0BSR8</accession>
<dbReference type="InterPro" id="IPR015943">
    <property type="entry name" value="WD40/YVTN_repeat-like_dom_sf"/>
</dbReference>
<evidence type="ECO:0000313" key="3">
    <source>
        <dbReference type="RefSeq" id="XP_046590657.1"/>
    </source>
</evidence>
<dbReference type="GO" id="GO:0005815">
    <property type="term" value="C:microtubule organizing center"/>
    <property type="evidence" value="ECO:0007669"/>
    <property type="project" value="TreeGrafter"/>
</dbReference>
<dbReference type="Gene3D" id="2.130.10.10">
    <property type="entry name" value="YVTN repeat-like/Quinoprotein amine dehydrogenase"/>
    <property type="match status" value="2"/>
</dbReference>
<evidence type="ECO:0000313" key="1">
    <source>
        <dbReference type="Proteomes" id="UP000829291"/>
    </source>
</evidence>
<gene>
    <name evidence="2 3 4 5" type="primary">LOC107222207</name>
</gene>
<dbReference type="GeneID" id="107222207"/>
<dbReference type="InterPro" id="IPR052778">
    <property type="entry name" value="Centrosome-WD_assoc"/>
</dbReference>
<dbReference type="AlphaFoldDB" id="A0A6J0BSR8"/>
<proteinExistence type="predicted"/>
<protein>
    <submittedName>
        <fullName evidence="2 3">WD repeat-containing protein WRAP73-like</fullName>
    </submittedName>
</protein>
<dbReference type="PANTHER" id="PTHR16220:SF0">
    <property type="entry name" value="WD REPEAT-CONTAINING PROTEIN WRAP73"/>
    <property type="match status" value="1"/>
</dbReference>
<evidence type="ECO:0000313" key="4">
    <source>
        <dbReference type="RefSeq" id="XP_046590658.1"/>
    </source>
</evidence>
<dbReference type="RefSeq" id="XP_046590658.1">
    <property type="nucleotide sequence ID" value="XM_046734702.1"/>
</dbReference>
<dbReference type="KEGG" id="nlo:107222207"/>
<name>A0A6J0BSR8_NEOLC</name>
<dbReference type="GO" id="GO:1990811">
    <property type="term" value="C:MWP complex"/>
    <property type="evidence" value="ECO:0007669"/>
    <property type="project" value="TreeGrafter"/>
</dbReference>
<keyword evidence="1" id="KW-1185">Reference proteome</keyword>
<dbReference type="RefSeq" id="XP_046590659.1">
    <property type="nucleotide sequence ID" value="XM_046734703.1"/>
</dbReference>
<dbReference type="RefSeq" id="XP_046590657.1">
    <property type="nucleotide sequence ID" value="XM_046734701.1"/>
</dbReference>
<reference evidence="2" key="1">
    <citation type="submission" date="2025-04" db="UniProtKB">
        <authorList>
            <consortium name="RefSeq"/>
        </authorList>
    </citation>
    <scope>IDENTIFICATION</scope>
    <source>
        <tissue evidence="3 4">Thorax and Abdomen</tissue>
        <tissue evidence="2">Whole body</tissue>
    </source>
</reference>
<dbReference type="RefSeq" id="XP_015516963.1">
    <property type="nucleotide sequence ID" value="XM_015661477.1"/>
</dbReference>
<dbReference type="PANTHER" id="PTHR16220">
    <property type="entry name" value="WD REPEAT PROTEIN 8-RELATED"/>
    <property type="match status" value="1"/>
</dbReference>
<dbReference type="InParanoid" id="A0A6J0BSR8"/>
<evidence type="ECO:0000313" key="2">
    <source>
        <dbReference type="RefSeq" id="XP_015516963.1"/>
    </source>
</evidence>
<organism evidence="1 2">
    <name type="scientific">Neodiprion lecontei</name>
    <name type="common">Redheaded pine sawfly</name>
    <dbReference type="NCBI Taxonomy" id="441921"/>
    <lineage>
        <taxon>Eukaryota</taxon>
        <taxon>Metazoa</taxon>
        <taxon>Ecdysozoa</taxon>
        <taxon>Arthropoda</taxon>
        <taxon>Hexapoda</taxon>
        <taxon>Insecta</taxon>
        <taxon>Pterygota</taxon>
        <taxon>Neoptera</taxon>
        <taxon>Endopterygota</taxon>
        <taxon>Hymenoptera</taxon>
        <taxon>Tenthredinoidea</taxon>
        <taxon>Diprionidae</taxon>
        <taxon>Diprioninae</taxon>
        <taxon>Neodiprion</taxon>
    </lineage>
</organism>
<evidence type="ECO:0000313" key="5">
    <source>
        <dbReference type="RefSeq" id="XP_046590659.1"/>
    </source>
</evidence>